<dbReference type="GO" id="GO:0046872">
    <property type="term" value="F:metal ion binding"/>
    <property type="evidence" value="ECO:0007669"/>
    <property type="project" value="UniProtKB-KW"/>
</dbReference>
<dbReference type="Gene3D" id="3.40.50.880">
    <property type="match status" value="1"/>
</dbReference>
<evidence type="ECO:0000256" key="5">
    <source>
        <dbReference type="ARBA" id="ARBA00022801"/>
    </source>
</evidence>
<evidence type="ECO:0000256" key="3">
    <source>
        <dbReference type="ARBA" id="ARBA00012756"/>
    </source>
</evidence>
<dbReference type="InterPro" id="IPR029062">
    <property type="entry name" value="Class_I_gatase-like"/>
</dbReference>
<dbReference type="EMBL" id="DXAM01000044">
    <property type="protein sequence ID" value="HJA03801.1"/>
    <property type="molecule type" value="Genomic_DNA"/>
</dbReference>
<dbReference type="CDD" id="cd03143">
    <property type="entry name" value="A4_beta-galactosidase_middle_domain"/>
    <property type="match status" value="1"/>
</dbReference>
<sequence length="692" mass="77157">MTAPIGFGAAYYPEYLREPRLAEDMRLMAEAGFSVIRMGESTWSTWEPRDGAFESAWMREALDAAARHGIDVILGTPTYAVPPWLFTAHPEIAGEPATGEPRGWGARQEVDLLHPVFRHHAERIIRRIVAEFRDHPAVVGFQLDNEPGLMLLHNETAFDGFRAWLAERFASVDEANDRWGLDYWSHRLGSWDELWRPDGNAQPQYALAWRTYQAEVVAEFIGWQADIVRPLTRDDQWVTTCVAYDRPAADDLQIARRLDIVSGNAYYRMQDGLAHPAPARPQGWMTDGVWSVFLAADRMYSSRRAPFLVTETNAGAIASSNVSEPGWDGQWRQAAWAMIARGARLIEYWHWHTAHFGTETHWVGVLPHDQRPGRVYRNIAELGAEISRIGPRTADMVPDAQVAMIFSTPSKYALAFEPVFPDERPAPASRSYQRIFEAFYRGAFDAGLQTSLLHDRDLPSGSELAESYRLLIVPGLYVAPDAVLDVLRDYVAAGGHLVLGPRTGYADEWAVARSTSQPGGLADLAGADYQEFTTLRDDPPIETADGAVLGRATGWAEWLRPRDAETLARYAHPEMRRFAAATTVARGTGRVSVIGFVPDDAAARALLEDLADRDAIPRWRSAVPSVTHASSTGECERLHAYFNWSADAVSVPWPQGQFDEHGAARARLALAAWDTALLWEPLPPTRDPRRGG</sequence>
<dbReference type="PANTHER" id="PTHR36447:SF2">
    <property type="entry name" value="BETA-GALACTOSIDASE YESZ"/>
    <property type="match status" value="1"/>
</dbReference>
<evidence type="ECO:0000259" key="9">
    <source>
        <dbReference type="Pfam" id="PF08532"/>
    </source>
</evidence>
<dbReference type="SUPFAM" id="SSF51445">
    <property type="entry name" value="(Trans)glycosidases"/>
    <property type="match status" value="1"/>
</dbReference>
<comment type="caution">
    <text evidence="10">The sequence shown here is derived from an EMBL/GenBank/DDBJ whole genome shotgun (WGS) entry which is preliminary data.</text>
</comment>
<dbReference type="Pfam" id="PF02449">
    <property type="entry name" value="Glyco_hydro_42"/>
    <property type="match status" value="1"/>
</dbReference>
<dbReference type="PANTHER" id="PTHR36447">
    <property type="entry name" value="BETA-GALACTOSIDASE GANA"/>
    <property type="match status" value="1"/>
</dbReference>
<dbReference type="Proteomes" id="UP000824220">
    <property type="component" value="Unassembled WGS sequence"/>
</dbReference>
<organism evidence="10 11">
    <name type="scientific">Candidatus Microbacterium stercoravium</name>
    <dbReference type="NCBI Taxonomy" id="2838697"/>
    <lineage>
        <taxon>Bacteria</taxon>
        <taxon>Bacillati</taxon>
        <taxon>Actinomycetota</taxon>
        <taxon>Actinomycetes</taxon>
        <taxon>Micrococcales</taxon>
        <taxon>Microbacteriaceae</taxon>
        <taxon>Microbacterium</taxon>
    </lineage>
</organism>
<keyword evidence="5" id="KW-0378">Hydrolase</keyword>
<keyword evidence="4" id="KW-0479">Metal-binding</keyword>
<evidence type="ECO:0000256" key="2">
    <source>
        <dbReference type="ARBA" id="ARBA00005940"/>
    </source>
</evidence>
<protein>
    <recommendedName>
        <fullName evidence="3">beta-galactosidase</fullName>
        <ecNumber evidence="3">3.2.1.23</ecNumber>
    </recommendedName>
</protein>
<dbReference type="Gene3D" id="3.20.20.80">
    <property type="entry name" value="Glycosidases"/>
    <property type="match status" value="1"/>
</dbReference>
<evidence type="ECO:0000313" key="11">
    <source>
        <dbReference type="Proteomes" id="UP000824220"/>
    </source>
</evidence>
<accession>A0A9D2H5J5</accession>
<gene>
    <name evidence="10" type="ORF">H9800_02945</name>
</gene>
<proteinExistence type="inferred from homology"/>
<feature type="domain" description="Beta-galactosidase trimerisation" evidence="9">
    <location>
        <begin position="400"/>
        <end position="616"/>
    </location>
</feature>
<dbReference type="GO" id="GO:0009341">
    <property type="term" value="C:beta-galactosidase complex"/>
    <property type="evidence" value="ECO:0007669"/>
    <property type="project" value="InterPro"/>
</dbReference>
<evidence type="ECO:0000259" key="8">
    <source>
        <dbReference type="Pfam" id="PF02449"/>
    </source>
</evidence>
<dbReference type="SUPFAM" id="SSF52317">
    <property type="entry name" value="Class I glutamine amidotransferase-like"/>
    <property type="match status" value="1"/>
</dbReference>
<keyword evidence="7" id="KW-0326">Glycosidase</keyword>
<keyword evidence="6" id="KW-0862">Zinc</keyword>
<evidence type="ECO:0000256" key="4">
    <source>
        <dbReference type="ARBA" id="ARBA00022723"/>
    </source>
</evidence>
<name>A0A9D2H5J5_9MICO</name>
<dbReference type="InterPro" id="IPR003476">
    <property type="entry name" value="Glyco_hydro_42"/>
</dbReference>
<reference evidence="10" key="1">
    <citation type="journal article" date="2021" name="PeerJ">
        <title>Extensive microbial diversity within the chicken gut microbiome revealed by metagenomics and culture.</title>
        <authorList>
            <person name="Gilroy R."/>
            <person name="Ravi A."/>
            <person name="Getino M."/>
            <person name="Pursley I."/>
            <person name="Horton D.L."/>
            <person name="Alikhan N.F."/>
            <person name="Baker D."/>
            <person name="Gharbi K."/>
            <person name="Hall N."/>
            <person name="Watson M."/>
            <person name="Adriaenssens E.M."/>
            <person name="Foster-Nyarko E."/>
            <person name="Jarju S."/>
            <person name="Secka A."/>
            <person name="Antonio M."/>
            <person name="Oren A."/>
            <person name="Chaudhuri R.R."/>
            <person name="La Ragione R."/>
            <person name="Hildebrand F."/>
            <person name="Pallen M.J."/>
        </authorList>
    </citation>
    <scope>NUCLEOTIDE SEQUENCE</scope>
    <source>
        <strain evidence="10">ChiHjej8B7-3636</strain>
    </source>
</reference>
<evidence type="ECO:0000256" key="6">
    <source>
        <dbReference type="ARBA" id="ARBA00022833"/>
    </source>
</evidence>
<dbReference type="InterPro" id="IPR017853">
    <property type="entry name" value="GH"/>
</dbReference>
<comment type="similarity">
    <text evidence="2">Belongs to the glycosyl hydrolase 42 family.</text>
</comment>
<evidence type="ECO:0000256" key="7">
    <source>
        <dbReference type="ARBA" id="ARBA00023295"/>
    </source>
</evidence>
<dbReference type="Pfam" id="PF08532">
    <property type="entry name" value="Glyco_hydro_42M"/>
    <property type="match status" value="1"/>
</dbReference>
<dbReference type="EC" id="3.2.1.23" evidence="3"/>
<dbReference type="GO" id="GO:0004565">
    <property type="term" value="F:beta-galactosidase activity"/>
    <property type="evidence" value="ECO:0007669"/>
    <property type="project" value="UniProtKB-EC"/>
</dbReference>
<dbReference type="InterPro" id="IPR013529">
    <property type="entry name" value="Glyco_hydro_42_N"/>
</dbReference>
<dbReference type="GO" id="GO:0005975">
    <property type="term" value="P:carbohydrate metabolic process"/>
    <property type="evidence" value="ECO:0007669"/>
    <property type="project" value="InterPro"/>
</dbReference>
<evidence type="ECO:0000256" key="1">
    <source>
        <dbReference type="ARBA" id="ARBA00001412"/>
    </source>
</evidence>
<dbReference type="AlphaFoldDB" id="A0A9D2H5J5"/>
<reference evidence="10" key="2">
    <citation type="submission" date="2021-04" db="EMBL/GenBank/DDBJ databases">
        <authorList>
            <person name="Gilroy R."/>
        </authorList>
    </citation>
    <scope>NUCLEOTIDE SEQUENCE</scope>
    <source>
        <strain evidence="10">ChiHjej8B7-3636</strain>
    </source>
</reference>
<feature type="domain" description="Glycoside hydrolase family 42 N-terminal" evidence="8">
    <location>
        <begin position="11"/>
        <end position="388"/>
    </location>
</feature>
<comment type="catalytic activity">
    <reaction evidence="1">
        <text>Hydrolysis of terminal non-reducing beta-D-galactose residues in beta-D-galactosides.</text>
        <dbReference type="EC" id="3.2.1.23"/>
    </reaction>
</comment>
<evidence type="ECO:0000313" key="10">
    <source>
        <dbReference type="EMBL" id="HJA03801.1"/>
    </source>
</evidence>
<dbReference type="InterPro" id="IPR013738">
    <property type="entry name" value="Beta_galactosidase_Trimer"/>
</dbReference>